<reference evidence="1 2" key="1">
    <citation type="submission" date="2010-12" db="EMBL/GenBank/DDBJ databases">
        <authorList>
            <person name="Muzny D."/>
            <person name="Qin X."/>
            <person name="Deng J."/>
            <person name="Jiang H."/>
            <person name="Liu Y."/>
            <person name="Qu J."/>
            <person name="Song X.-Z."/>
            <person name="Zhang L."/>
            <person name="Thornton R."/>
            <person name="Coyle M."/>
            <person name="Francisco L."/>
            <person name="Jackson L."/>
            <person name="Javaid M."/>
            <person name="Korchina V."/>
            <person name="Kovar C."/>
            <person name="Mata R."/>
            <person name="Mathew T."/>
            <person name="Ngo R."/>
            <person name="Nguyen L."/>
            <person name="Nguyen N."/>
            <person name="Okwuonu G."/>
            <person name="Ongeri F."/>
            <person name="Pham C."/>
            <person name="Simmons D."/>
            <person name="Wilczek-Boney K."/>
            <person name="Hale W."/>
            <person name="Jakkamsetti A."/>
            <person name="Pham P."/>
            <person name="Ruth R."/>
            <person name="San Lucas F."/>
            <person name="Warren J."/>
            <person name="Zhang J."/>
            <person name="Zhao Z."/>
            <person name="Zhou C."/>
            <person name="Zhu D."/>
            <person name="Lee S."/>
            <person name="Bess C."/>
            <person name="Blankenburg K."/>
            <person name="Forbes L."/>
            <person name="Fu Q."/>
            <person name="Gubbala S."/>
            <person name="Hirani K."/>
            <person name="Jayaseelan J.C."/>
            <person name="Lara F."/>
            <person name="Munidasa M."/>
            <person name="Palculict T."/>
            <person name="Patil S."/>
            <person name="Pu L.-L."/>
            <person name="Saada N."/>
            <person name="Tang L."/>
            <person name="Weissenberger G."/>
            <person name="Zhu Y."/>
            <person name="Hemphill L."/>
            <person name="Shang Y."/>
            <person name="Youmans B."/>
            <person name="Ayvaz T."/>
            <person name="Ross M."/>
            <person name="Santibanez J."/>
            <person name="Aqrawi P."/>
            <person name="Gross S."/>
            <person name="Joshi V."/>
            <person name="Fowler G."/>
            <person name="Nazareth L."/>
            <person name="Reid J."/>
            <person name="Worley K."/>
            <person name="Petrosino J."/>
            <person name="Highlander S."/>
            <person name="Gibbs R."/>
        </authorList>
    </citation>
    <scope>NUCLEOTIDE SEQUENCE [LARGE SCALE GENOMIC DNA]</scope>
    <source>
        <strain evidence="1 2">ATCC 33393</strain>
    </source>
</reference>
<dbReference type="EMBL" id="AEPS01000010">
    <property type="protein sequence ID" value="EFU67198.1"/>
    <property type="molecule type" value="Genomic_DNA"/>
</dbReference>
<accession>E6KZK3</accession>
<proteinExistence type="predicted"/>
<name>E6KZK3_9PAST</name>
<sequence>MNAILFVKKTLSFWLKKVNFAHLLYWYLEENRLSVSQSLLFLLYVER</sequence>
<gene>
    <name evidence="1" type="ORF">HMPREF9064_1545</name>
</gene>
<comment type="caution">
    <text evidence="1">The sequence shown here is derived from an EMBL/GenBank/DDBJ whole genome shotgun (WGS) entry which is preliminary data.</text>
</comment>
<protein>
    <submittedName>
        <fullName evidence="1">Uncharacterized protein</fullName>
    </submittedName>
</protein>
<evidence type="ECO:0000313" key="1">
    <source>
        <dbReference type="EMBL" id="EFU67198.1"/>
    </source>
</evidence>
<organism evidence="1 2">
    <name type="scientific">Aggregatibacter segnis ATCC 33393</name>
    <dbReference type="NCBI Taxonomy" id="888057"/>
    <lineage>
        <taxon>Bacteria</taxon>
        <taxon>Pseudomonadati</taxon>
        <taxon>Pseudomonadota</taxon>
        <taxon>Gammaproteobacteria</taxon>
        <taxon>Pasteurellales</taxon>
        <taxon>Pasteurellaceae</taxon>
        <taxon>Aggregatibacter</taxon>
    </lineage>
</organism>
<dbReference type="AlphaFoldDB" id="E6KZK3"/>
<dbReference type="HOGENOM" id="CLU_3163798_0_0_6"/>
<evidence type="ECO:0000313" key="2">
    <source>
        <dbReference type="Proteomes" id="UP000032871"/>
    </source>
</evidence>
<keyword evidence="2" id="KW-1185">Reference proteome</keyword>
<dbReference type="Proteomes" id="UP000032871">
    <property type="component" value="Unassembled WGS sequence"/>
</dbReference>